<keyword evidence="3" id="KW-1185">Reference proteome</keyword>
<reference evidence="2" key="1">
    <citation type="submission" date="2017-08" db="EMBL/GenBank/DDBJ databases">
        <authorList>
            <person name="Polle J.E."/>
            <person name="Barry K."/>
            <person name="Cushman J."/>
            <person name="Schmutz J."/>
            <person name="Tran D."/>
            <person name="Hathwaick L.T."/>
            <person name="Yim W.C."/>
            <person name="Jenkins J."/>
            <person name="Mckie-Krisberg Z.M."/>
            <person name="Prochnik S."/>
            <person name="Lindquist E."/>
            <person name="Dockter R.B."/>
            <person name="Adam C."/>
            <person name="Molina H."/>
            <person name="Bunkerborg J."/>
            <person name="Jin E."/>
            <person name="Buchheim M."/>
            <person name="Magnuson J."/>
        </authorList>
    </citation>
    <scope>NUCLEOTIDE SEQUENCE</scope>
    <source>
        <strain evidence="2">CCAP 19/18</strain>
    </source>
</reference>
<name>A0ABQ7G0T6_DUNSA</name>
<dbReference type="EMBL" id="MU070343">
    <property type="protein sequence ID" value="KAF5828200.1"/>
    <property type="molecule type" value="Genomic_DNA"/>
</dbReference>
<proteinExistence type="predicted"/>
<evidence type="ECO:0000313" key="3">
    <source>
        <dbReference type="Proteomes" id="UP000815325"/>
    </source>
</evidence>
<evidence type="ECO:0000256" key="1">
    <source>
        <dbReference type="SAM" id="MobiDB-lite"/>
    </source>
</evidence>
<comment type="caution">
    <text evidence="2">The sequence shown here is derived from an EMBL/GenBank/DDBJ whole genome shotgun (WGS) entry which is preliminary data.</text>
</comment>
<dbReference type="Proteomes" id="UP000815325">
    <property type="component" value="Unassembled WGS sequence"/>
</dbReference>
<accession>A0ABQ7G0T6</accession>
<protein>
    <recommendedName>
        <fullName evidence="4">Encoded protein</fullName>
    </recommendedName>
</protein>
<evidence type="ECO:0000313" key="2">
    <source>
        <dbReference type="EMBL" id="KAF5828200.1"/>
    </source>
</evidence>
<organism evidence="2 3">
    <name type="scientific">Dunaliella salina</name>
    <name type="common">Green alga</name>
    <name type="synonym">Protococcus salinus</name>
    <dbReference type="NCBI Taxonomy" id="3046"/>
    <lineage>
        <taxon>Eukaryota</taxon>
        <taxon>Viridiplantae</taxon>
        <taxon>Chlorophyta</taxon>
        <taxon>core chlorophytes</taxon>
        <taxon>Chlorophyceae</taxon>
        <taxon>CS clade</taxon>
        <taxon>Chlamydomonadales</taxon>
        <taxon>Dunaliellaceae</taxon>
        <taxon>Dunaliella</taxon>
    </lineage>
</organism>
<evidence type="ECO:0008006" key="4">
    <source>
        <dbReference type="Google" id="ProtNLM"/>
    </source>
</evidence>
<feature type="region of interest" description="Disordered" evidence="1">
    <location>
        <begin position="68"/>
        <end position="108"/>
    </location>
</feature>
<sequence>MQNLMRAAQIFASACDAAARQEPANSRACKYALNTLMNIFRSPALGQANQASSSVLQVRDTRENLLVRPGPAIRNSPPLLGGENVPPGQILPNLSTHSRKRPDSRSDL</sequence>
<gene>
    <name evidence="2" type="ORF">DUNSADRAFT_18025</name>
</gene>